<proteinExistence type="predicted"/>
<accession>A0ABR4LCZ9</accession>
<dbReference type="EMBL" id="JBFXLQ010000068">
    <property type="protein sequence ID" value="KAL2862419.1"/>
    <property type="molecule type" value="Genomic_DNA"/>
</dbReference>
<dbReference type="GeneID" id="98145476"/>
<dbReference type="RefSeq" id="XP_070881398.1">
    <property type="nucleotide sequence ID" value="XM_071030404.1"/>
</dbReference>
<evidence type="ECO:0000256" key="1">
    <source>
        <dbReference type="SAM" id="SignalP"/>
    </source>
</evidence>
<evidence type="ECO:0000313" key="3">
    <source>
        <dbReference type="Proteomes" id="UP001610432"/>
    </source>
</evidence>
<name>A0ABR4LCZ9_9EURO</name>
<keyword evidence="1" id="KW-0732">Signal</keyword>
<gene>
    <name evidence="2" type="ORF">BJX67DRAFT_366448</name>
</gene>
<feature type="signal peptide" evidence="1">
    <location>
        <begin position="1"/>
        <end position="21"/>
    </location>
</feature>
<evidence type="ECO:0000313" key="2">
    <source>
        <dbReference type="EMBL" id="KAL2862419.1"/>
    </source>
</evidence>
<sequence>MPLPLAFWGIPLFLFASRVLGKEDVNYDPDSNYRPRNVTGLDYYYYPWRGSYYNGSAIFTVSDVVPRDEDDELCSRLQNVTYTFSYPALLAVTQPEDDDERPENTNPVDLTFITSYSNFTKYFSGTDSTNMAIRDMPFDFQSIEISRYAYPGYGDPTFNLTLASGSGNGSPFRVTGASELEQNPLPAMEMNMTSCVEPVAWWSANFASEDWDDDDLGVTNPTLQLTFDGASANLRVESWVFANTLHARVDDREEDPTPAIAARMSIEFLGRVDAARSDVLNGEGSEPSWTPTLGFGNNSLNLDFESGGVGLGGGGLRGLVWASFLGVAVVYFSL</sequence>
<protein>
    <submittedName>
        <fullName evidence="2">Uncharacterized protein</fullName>
    </submittedName>
</protein>
<feature type="chain" id="PRO_5046617925" evidence="1">
    <location>
        <begin position="22"/>
        <end position="334"/>
    </location>
</feature>
<comment type="caution">
    <text evidence="2">The sequence shown here is derived from an EMBL/GenBank/DDBJ whole genome shotgun (WGS) entry which is preliminary data.</text>
</comment>
<keyword evidence="3" id="KW-1185">Reference proteome</keyword>
<reference evidence="2 3" key="1">
    <citation type="submission" date="2024-07" db="EMBL/GenBank/DDBJ databases">
        <title>Section-level genome sequencing and comparative genomics of Aspergillus sections Usti and Cavernicolus.</title>
        <authorList>
            <consortium name="Lawrence Berkeley National Laboratory"/>
            <person name="Nybo J.L."/>
            <person name="Vesth T.C."/>
            <person name="Theobald S."/>
            <person name="Frisvad J.C."/>
            <person name="Larsen T.O."/>
            <person name="Kjaerboelling I."/>
            <person name="Rothschild-Mancinelli K."/>
            <person name="Lyhne E.K."/>
            <person name="Kogle M.E."/>
            <person name="Barry K."/>
            <person name="Clum A."/>
            <person name="Na H."/>
            <person name="Ledsgaard L."/>
            <person name="Lin J."/>
            <person name="Lipzen A."/>
            <person name="Kuo A."/>
            <person name="Riley R."/>
            <person name="Mondo S."/>
            <person name="Labutti K."/>
            <person name="Haridas S."/>
            <person name="Pangalinan J."/>
            <person name="Salamov A.A."/>
            <person name="Simmons B.A."/>
            <person name="Magnuson J.K."/>
            <person name="Chen J."/>
            <person name="Drula E."/>
            <person name="Henrissat B."/>
            <person name="Wiebenga A."/>
            <person name="Lubbers R.J."/>
            <person name="Gomes A.C."/>
            <person name="Macurrencykelacurrency M.R."/>
            <person name="Stajich J."/>
            <person name="Grigoriev I.V."/>
            <person name="Mortensen U.H."/>
            <person name="De Vries R.P."/>
            <person name="Baker S.E."/>
            <person name="Andersen M.R."/>
        </authorList>
    </citation>
    <scope>NUCLEOTIDE SEQUENCE [LARGE SCALE GENOMIC DNA]</scope>
    <source>
        <strain evidence="2 3">CBS 449.75</strain>
    </source>
</reference>
<dbReference type="Proteomes" id="UP001610432">
    <property type="component" value="Unassembled WGS sequence"/>
</dbReference>
<organism evidence="2 3">
    <name type="scientific">Aspergillus lucknowensis</name>
    <dbReference type="NCBI Taxonomy" id="176173"/>
    <lineage>
        <taxon>Eukaryota</taxon>
        <taxon>Fungi</taxon>
        <taxon>Dikarya</taxon>
        <taxon>Ascomycota</taxon>
        <taxon>Pezizomycotina</taxon>
        <taxon>Eurotiomycetes</taxon>
        <taxon>Eurotiomycetidae</taxon>
        <taxon>Eurotiales</taxon>
        <taxon>Aspergillaceae</taxon>
        <taxon>Aspergillus</taxon>
        <taxon>Aspergillus subgen. Nidulantes</taxon>
    </lineage>
</organism>